<dbReference type="Proteomes" id="UP001501710">
    <property type="component" value="Unassembled WGS sequence"/>
</dbReference>
<evidence type="ECO:0000256" key="2">
    <source>
        <dbReference type="SAM" id="Phobius"/>
    </source>
</evidence>
<keyword evidence="2" id="KW-1133">Transmembrane helix</keyword>
<protein>
    <recommendedName>
        <fullName evidence="3">Putative Flp pilus-assembly TadG-like N-terminal domain-containing protein</fullName>
    </recommendedName>
</protein>
<dbReference type="Pfam" id="PF13400">
    <property type="entry name" value="Tad"/>
    <property type="match status" value="1"/>
</dbReference>
<accession>A0ABP8CC44</accession>
<evidence type="ECO:0000313" key="5">
    <source>
        <dbReference type="Proteomes" id="UP001501710"/>
    </source>
</evidence>
<evidence type="ECO:0000259" key="3">
    <source>
        <dbReference type="Pfam" id="PF13400"/>
    </source>
</evidence>
<evidence type="ECO:0000256" key="1">
    <source>
        <dbReference type="SAM" id="MobiDB-lite"/>
    </source>
</evidence>
<keyword evidence="2" id="KW-0812">Transmembrane</keyword>
<dbReference type="InterPro" id="IPR028087">
    <property type="entry name" value="Tad_N"/>
</dbReference>
<reference evidence="5" key="1">
    <citation type="journal article" date="2019" name="Int. J. Syst. Evol. Microbiol.">
        <title>The Global Catalogue of Microorganisms (GCM) 10K type strain sequencing project: providing services to taxonomists for standard genome sequencing and annotation.</title>
        <authorList>
            <consortium name="The Broad Institute Genomics Platform"/>
            <consortium name="The Broad Institute Genome Sequencing Center for Infectious Disease"/>
            <person name="Wu L."/>
            <person name="Ma J."/>
        </authorList>
    </citation>
    <scope>NUCLEOTIDE SEQUENCE [LARGE SCALE GENOMIC DNA]</scope>
    <source>
        <strain evidence="5">JCM 17440</strain>
    </source>
</reference>
<comment type="caution">
    <text evidence="4">The sequence shown here is derived from an EMBL/GenBank/DDBJ whole genome shotgun (WGS) entry which is preliminary data.</text>
</comment>
<organism evidence="4 5">
    <name type="scientific">Actinomadura meridiana</name>
    <dbReference type="NCBI Taxonomy" id="559626"/>
    <lineage>
        <taxon>Bacteria</taxon>
        <taxon>Bacillati</taxon>
        <taxon>Actinomycetota</taxon>
        <taxon>Actinomycetes</taxon>
        <taxon>Streptosporangiales</taxon>
        <taxon>Thermomonosporaceae</taxon>
        <taxon>Actinomadura</taxon>
    </lineage>
</organism>
<feature type="transmembrane region" description="Helical" evidence="2">
    <location>
        <begin position="42"/>
        <end position="61"/>
    </location>
</feature>
<gene>
    <name evidence="4" type="ORF">GCM10022254_48830</name>
</gene>
<sequence length="172" mass="18541">MTLPSRRRDPANRDRNRARDLGRDGDRDRGRDRGRGGDRGTIALYTVLFTPAVLMLAGLLVDGGLAIHARQRAADMAEQAARAGANQIDTERLRQTGEPVLDPPRARAAACDMLAAYRDEVTGSRCEADERQVAVTVRISVRPQLLGIIPGLGEFELTSGATARPVTGGDEP</sequence>
<proteinExistence type="predicted"/>
<feature type="region of interest" description="Disordered" evidence="1">
    <location>
        <begin position="1"/>
        <end position="36"/>
    </location>
</feature>
<feature type="domain" description="Putative Flp pilus-assembly TadG-like N-terminal" evidence="3">
    <location>
        <begin position="40"/>
        <end position="86"/>
    </location>
</feature>
<dbReference type="RefSeq" id="WP_344900471.1">
    <property type="nucleotide sequence ID" value="NZ_BAABAS010000016.1"/>
</dbReference>
<keyword evidence="2" id="KW-0472">Membrane</keyword>
<dbReference type="EMBL" id="BAABAS010000016">
    <property type="protein sequence ID" value="GAA4237228.1"/>
    <property type="molecule type" value="Genomic_DNA"/>
</dbReference>
<evidence type="ECO:0000313" key="4">
    <source>
        <dbReference type="EMBL" id="GAA4237228.1"/>
    </source>
</evidence>
<keyword evidence="5" id="KW-1185">Reference proteome</keyword>
<name>A0ABP8CC44_9ACTN</name>